<feature type="chain" id="PRO_5046331234" evidence="1">
    <location>
        <begin position="19"/>
        <end position="135"/>
    </location>
</feature>
<dbReference type="EMBL" id="CP141885">
    <property type="protein sequence ID" value="WRT67018.1"/>
    <property type="molecule type" value="Genomic_DNA"/>
</dbReference>
<accession>A0ABZ1CZN8</accession>
<proteinExistence type="predicted"/>
<evidence type="ECO:0000313" key="2">
    <source>
        <dbReference type="EMBL" id="WRT67018.1"/>
    </source>
</evidence>
<organism evidence="2 3">
    <name type="scientific">Kwoniella shivajii</name>
    <dbReference type="NCBI Taxonomy" id="564305"/>
    <lineage>
        <taxon>Eukaryota</taxon>
        <taxon>Fungi</taxon>
        <taxon>Dikarya</taxon>
        <taxon>Basidiomycota</taxon>
        <taxon>Agaricomycotina</taxon>
        <taxon>Tremellomycetes</taxon>
        <taxon>Tremellales</taxon>
        <taxon>Cryptococcaceae</taxon>
        <taxon>Kwoniella</taxon>
    </lineage>
</organism>
<name>A0ABZ1CZN8_9TREE</name>
<dbReference type="GeneID" id="87956115"/>
<feature type="signal peptide" evidence="1">
    <location>
        <begin position="1"/>
        <end position="18"/>
    </location>
</feature>
<keyword evidence="3" id="KW-1185">Reference proteome</keyword>
<keyword evidence="1" id="KW-0732">Signal</keyword>
<dbReference type="Proteomes" id="UP001329825">
    <property type="component" value="Chromosome 5"/>
</dbReference>
<dbReference type="InterPro" id="IPR045469">
    <property type="entry name" value="Nis1"/>
</dbReference>
<dbReference type="Pfam" id="PF19271">
    <property type="entry name" value="Nis1"/>
    <property type="match status" value="1"/>
</dbReference>
<sequence>MLFHRILLILTYLTLALARVYEISLPDHAVPGETIDVTVSAASHIMNWDDFGIIFGLIREEHECDGCVGMELGYISLYGNVTLGNTTYPVQIPDTTTGKYTFVAAVPYLVGISGETGINYFNQSINLVANAKFRV</sequence>
<evidence type="ECO:0000256" key="1">
    <source>
        <dbReference type="SAM" id="SignalP"/>
    </source>
</evidence>
<evidence type="ECO:0000313" key="3">
    <source>
        <dbReference type="Proteomes" id="UP001329825"/>
    </source>
</evidence>
<dbReference type="RefSeq" id="XP_062791758.1">
    <property type="nucleotide sequence ID" value="XM_062935707.1"/>
</dbReference>
<reference evidence="2 3" key="1">
    <citation type="submission" date="2024-01" db="EMBL/GenBank/DDBJ databases">
        <title>Comparative genomics of Cryptococcus and Kwoniella reveals pathogenesis evolution and contrasting modes of karyotype evolution via chromosome fusion or intercentromeric recombination.</title>
        <authorList>
            <person name="Coelho M.A."/>
            <person name="David-Palma M."/>
            <person name="Shea T."/>
            <person name="Bowers K."/>
            <person name="McGinley-Smith S."/>
            <person name="Mohammad A.W."/>
            <person name="Gnirke A."/>
            <person name="Yurkov A.M."/>
            <person name="Nowrousian M."/>
            <person name="Sun S."/>
            <person name="Cuomo C.A."/>
            <person name="Heitman J."/>
        </authorList>
    </citation>
    <scope>NUCLEOTIDE SEQUENCE [LARGE SCALE GENOMIC DNA]</scope>
    <source>
        <strain evidence="2">CBS 11374</strain>
    </source>
</reference>
<protein>
    <submittedName>
        <fullName evidence="2">Uncharacterized protein</fullName>
    </submittedName>
</protein>
<gene>
    <name evidence="2" type="ORF">IL334_003984</name>
</gene>